<dbReference type="EMBL" id="JBGMEK010000001">
    <property type="protein sequence ID" value="MFA0809414.1"/>
    <property type="molecule type" value="Genomic_DNA"/>
</dbReference>
<evidence type="ECO:0000256" key="1">
    <source>
        <dbReference type="SAM" id="Coils"/>
    </source>
</evidence>
<feature type="region of interest" description="Disordered" evidence="2">
    <location>
        <begin position="74"/>
        <end position="122"/>
    </location>
</feature>
<organism evidence="4 5">
    <name type="scientific">Microbulbifer epialgicus</name>
    <dbReference type="NCBI Taxonomy" id="393907"/>
    <lineage>
        <taxon>Bacteria</taxon>
        <taxon>Pseudomonadati</taxon>
        <taxon>Pseudomonadota</taxon>
        <taxon>Gammaproteobacteria</taxon>
        <taxon>Cellvibrionales</taxon>
        <taxon>Microbulbiferaceae</taxon>
        <taxon>Microbulbifer</taxon>
    </lineage>
</organism>
<keyword evidence="1" id="KW-0175">Coiled coil</keyword>
<feature type="region of interest" description="Disordered" evidence="2">
    <location>
        <begin position="1"/>
        <end position="35"/>
    </location>
</feature>
<feature type="transmembrane region" description="Helical" evidence="3">
    <location>
        <begin position="46"/>
        <end position="64"/>
    </location>
</feature>
<evidence type="ECO:0000256" key="2">
    <source>
        <dbReference type="SAM" id="MobiDB-lite"/>
    </source>
</evidence>
<name>A0ABV4NTT8_9GAMM</name>
<evidence type="ECO:0000256" key="3">
    <source>
        <dbReference type="SAM" id="Phobius"/>
    </source>
</evidence>
<sequence length="326" mass="36305">MGNDMPSNRNEVEASGFMQDFEKDNETEKENEDAASKPTFLWTRKLLVSFLIVLILVSVGLFVFTNDSSIEFSSGLSGASGSESNSVSLQTLVSETSEQKGEKTEDVNDEAKQNENKGIGLSVENGTEGVKINDHHDLIATLLLQNYPTREELREDLRRIRGAEVSKEELDVFLLAVKNNSDDISKLKASKNKSANTDISKALVDLKITLQDLRKDLNEQKQVVISMTKRLDKLEKNSGWYHNRISKLEGDPVSTKESIKVHRLEVQTESMWSVNAASENVAFIRNINTGKPLRVTRGFNIPGCGSVTDIRPETRKVITTSCVINN</sequence>
<keyword evidence="3" id="KW-0812">Transmembrane</keyword>
<feature type="compositionally biased region" description="Basic and acidic residues" evidence="2">
    <location>
        <begin position="97"/>
        <end position="115"/>
    </location>
</feature>
<keyword evidence="3" id="KW-1133">Transmembrane helix</keyword>
<feature type="compositionally biased region" description="Basic and acidic residues" evidence="2">
    <location>
        <begin position="20"/>
        <end position="35"/>
    </location>
</feature>
<feature type="coiled-coil region" evidence="1">
    <location>
        <begin position="203"/>
        <end position="237"/>
    </location>
</feature>
<dbReference type="RefSeq" id="WP_371837035.1">
    <property type="nucleotide sequence ID" value="NZ_JBGMEK010000001.1"/>
</dbReference>
<protein>
    <submittedName>
        <fullName evidence="4">Uncharacterized protein</fullName>
    </submittedName>
</protein>
<evidence type="ECO:0000313" key="4">
    <source>
        <dbReference type="EMBL" id="MFA0809414.1"/>
    </source>
</evidence>
<proteinExistence type="predicted"/>
<evidence type="ECO:0000313" key="5">
    <source>
        <dbReference type="Proteomes" id="UP001569428"/>
    </source>
</evidence>
<gene>
    <name evidence="4" type="ORF">ACCI49_00660</name>
</gene>
<reference evidence="4 5" key="1">
    <citation type="submission" date="2024-08" db="EMBL/GenBank/DDBJ databases">
        <authorList>
            <person name="Ishaq N."/>
        </authorList>
    </citation>
    <scope>NUCLEOTIDE SEQUENCE [LARGE SCALE GENOMIC DNA]</scope>
    <source>
        <strain evidence="4 5">DSM 18651</strain>
    </source>
</reference>
<keyword evidence="3" id="KW-0472">Membrane</keyword>
<feature type="compositionally biased region" description="Low complexity" evidence="2">
    <location>
        <begin position="74"/>
        <end position="88"/>
    </location>
</feature>
<keyword evidence="5" id="KW-1185">Reference proteome</keyword>
<accession>A0ABV4NTT8</accession>
<dbReference type="Proteomes" id="UP001569428">
    <property type="component" value="Unassembled WGS sequence"/>
</dbReference>
<comment type="caution">
    <text evidence="4">The sequence shown here is derived from an EMBL/GenBank/DDBJ whole genome shotgun (WGS) entry which is preliminary data.</text>
</comment>